<evidence type="ECO:0000256" key="7">
    <source>
        <dbReference type="ARBA" id="ARBA00023136"/>
    </source>
</evidence>
<comment type="caution">
    <text evidence="9">The sequence shown here is derived from an EMBL/GenBank/DDBJ whole genome shotgun (WGS) entry which is preliminary data.</text>
</comment>
<dbReference type="RefSeq" id="WP_209405607.1">
    <property type="nucleotide sequence ID" value="NZ_JAGIYQ010000006.1"/>
</dbReference>
<dbReference type="PANTHER" id="PTHR37819">
    <property type="entry name" value="PROTEIN PSIE"/>
    <property type="match status" value="1"/>
</dbReference>
<dbReference type="PIRSF" id="PIRSF029598">
    <property type="entry name" value="PsiE"/>
    <property type="match status" value="1"/>
</dbReference>
<evidence type="ECO:0000256" key="6">
    <source>
        <dbReference type="ARBA" id="ARBA00022989"/>
    </source>
</evidence>
<dbReference type="Proteomes" id="UP000682134">
    <property type="component" value="Unassembled WGS sequence"/>
</dbReference>
<dbReference type="GO" id="GO:0005886">
    <property type="term" value="C:plasma membrane"/>
    <property type="evidence" value="ECO:0007669"/>
    <property type="project" value="UniProtKB-SubCell"/>
</dbReference>
<feature type="transmembrane region" description="Helical" evidence="8">
    <location>
        <begin position="20"/>
        <end position="37"/>
    </location>
</feature>
<feature type="transmembrane region" description="Helical" evidence="8">
    <location>
        <begin position="57"/>
        <end position="78"/>
    </location>
</feature>
<accession>A0A940NQK5</accession>
<keyword evidence="10" id="KW-1185">Reference proteome</keyword>
<dbReference type="AlphaFoldDB" id="A0A940NQK5"/>
<keyword evidence="4" id="KW-1003">Cell membrane</keyword>
<dbReference type="InterPro" id="IPR020948">
    <property type="entry name" value="P_starv_induced_PsiE-like"/>
</dbReference>
<dbReference type="InterPro" id="IPR009315">
    <property type="entry name" value="P_starv_induced_PsiE"/>
</dbReference>
<sequence length="140" mass="16599">MIGLKKLNKRKGLIKIYQTMLNTSLIFLSFILTYFLFRELYYILNDVLLGIKDVHEIFSKILIFFLYFGFISIIVQYFKENYHFPIRYLLYIGITATIRFIIVNNGESIHNLWLALVILVLTISYVILPSTEVKNNSRFN</sequence>
<dbReference type="GO" id="GO:0016036">
    <property type="term" value="P:cellular response to phosphate starvation"/>
    <property type="evidence" value="ECO:0007669"/>
    <property type="project" value="InterPro"/>
</dbReference>
<keyword evidence="6 8" id="KW-1133">Transmembrane helix</keyword>
<dbReference type="Pfam" id="PF06146">
    <property type="entry name" value="PsiE"/>
    <property type="match status" value="1"/>
</dbReference>
<proteinExistence type="inferred from homology"/>
<dbReference type="EMBL" id="JAGIYQ010000006">
    <property type="protein sequence ID" value="MBP0725738.1"/>
    <property type="molecule type" value="Genomic_DNA"/>
</dbReference>
<keyword evidence="7 8" id="KW-0472">Membrane</keyword>
<reference evidence="9" key="1">
    <citation type="submission" date="2021-04" db="EMBL/GenBank/DDBJ databases">
        <title>Genome seq and assembly of Bacillus sp.</title>
        <authorList>
            <person name="Chhetri G."/>
        </authorList>
    </citation>
    <scope>NUCLEOTIDE SEQUENCE</scope>
    <source>
        <strain evidence="9">RG28</strain>
    </source>
</reference>
<comment type="subcellular location">
    <subcellularLocation>
        <location evidence="1">Cell inner membrane</location>
        <topology evidence="1">Multi-pass membrane protein</topology>
    </subcellularLocation>
</comment>
<gene>
    <name evidence="9" type="ORF">J5Y03_11200</name>
</gene>
<protein>
    <recommendedName>
        <fullName evidence="3">Protein PsiE</fullName>
    </recommendedName>
</protein>
<dbReference type="PANTHER" id="PTHR37819:SF1">
    <property type="entry name" value="PROTEIN PSIE"/>
    <property type="match status" value="1"/>
</dbReference>
<evidence type="ECO:0000256" key="8">
    <source>
        <dbReference type="SAM" id="Phobius"/>
    </source>
</evidence>
<evidence type="ECO:0000313" key="9">
    <source>
        <dbReference type="EMBL" id="MBP0725738.1"/>
    </source>
</evidence>
<evidence type="ECO:0000256" key="1">
    <source>
        <dbReference type="ARBA" id="ARBA00004429"/>
    </source>
</evidence>
<evidence type="ECO:0000256" key="3">
    <source>
        <dbReference type="ARBA" id="ARBA00021903"/>
    </source>
</evidence>
<feature type="transmembrane region" description="Helical" evidence="8">
    <location>
        <begin position="109"/>
        <end position="128"/>
    </location>
</feature>
<keyword evidence="5 8" id="KW-0812">Transmembrane</keyword>
<evidence type="ECO:0000256" key="4">
    <source>
        <dbReference type="ARBA" id="ARBA00022475"/>
    </source>
</evidence>
<feature type="transmembrane region" description="Helical" evidence="8">
    <location>
        <begin position="85"/>
        <end position="103"/>
    </location>
</feature>
<evidence type="ECO:0000313" key="10">
    <source>
        <dbReference type="Proteomes" id="UP000682134"/>
    </source>
</evidence>
<organism evidence="9 10">
    <name type="scientific">Gottfriedia endophytica</name>
    <dbReference type="NCBI Taxonomy" id="2820819"/>
    <lineage>
        <taxon>Bacteria</taxon>
        <taxon>Bacillati</taxon>
        <taxon>Bacillota</taxon>
        <taxon>Bacilli</taxon>
        <taxon>Bacillales</taxon>
        <taxon>Bacillaceae</taxon>
        <taxon>Gottfriedia</taxon>
    </lineage>
</organism>
<evidence type="ECO:0000256" key="5">
    <source>
        <dbReference type="ARBA" id="ARBA00022692"/>
    </source>
</evidence>
<evidence type="ECO:0000256" key="2">
    <source>
        <dbReference type="ARBA" id="ARBA00005632"/>
    </source>
</evidence>
<name>A0A940NQK5_9BACI</name>
<comment type="similarity">
    <text evidence="2">Belongs to the PsiE family.</text>
</comment>